<dbReference type="VEuPathDB" id="FungiDB:GW608_B00825"/>
<keyword evidence="6" id="KW-0560">Oxidoreductase</keyword>
<dbReference type="InterPro" id="IPR033877">
    <property type="entry name" value="Frm2/Hbn1"/>
</dbReference>
<dbReference type="InterPro" id="IPR000415">
    <property type="entry name" value="Nitroreductase-like"/>
</dbReference>
<dbReference type="AlphaFoldDB" id="A0A0W0CM79"/>
<evidence type="ECO:0000256" key="7">
    <source>
        <dbReference type="ARBA" id="ARBA00023242"/>
    </source>
</evidence>
<dbReference type="GO" id="GO:0034599">
    <property type="term" value="P:cellular response to oxidative stress"/>
    <property type="evidence" value="ECO:0007669"/>
    <property type="project" value="InterPro"/>
</dbReference>
<dbReference type="GO" id="GO:0005634">
    <property type="term" value="C:nucleus"/>
    <property type="evidence" value="ECO:0007669"/>
    <property type="project" value="UniProtKB-SubCell"/>
</dbReference>
<evidence type="ECO:0000256" key="1">
    <source>
        <dbReference type="ARBA" id="ARBA00001917"/>
    </source>
</evidence>
<dbReference type="FunFam" id="3.40.109.10:FF:000001">
    <property type="entry name" value="Nitroreductase family"/>
    <property type="match status" value="1"/>
</dbReference>
<dbReference type="OMA" id="EMFENHT"/>
<gene>
    <name evidence="10" type="ORF">AO440_000164</name>
    <name evidence="9" type="ORF">AO440_000215</name>
</gene>
<dbReference type="VEuPathDB" id="FungiDB:GVI51_B00847"/>
<comment type="caution">
    <text evidence="10">The sequence shown here is derived from an EMBL/GenBank/DDBJ whole genome shotgun (WGS) entry which is preliminary data.</text>
</comment>
<proteinExistence type="inferred from homology"/>
<dbReference type="EMBL" id="LLZZ01000008">
    <property type="protein sequence ID" value="KTB13566.1"/>
    <property type="molecule type" value="Genomic_DNA"/>
</dbReference>
<evidence type="ECO:0000256" key="2">
    <source>
        <dbReference type="ARBA" id="ARBA00004123"/>
    </source>
</evidence>
<dbReference type="GO" id="GO:0005737">
    <property type="term" value="C:cytoplasm"/>
    <property type="evidence" value="ECO:0007669"/>
    <property type="project" value="UniProtKB-SubCell"/>
</dbReference>
<dbReference type="EMBL" id="LLZZ01000180">
    <property type="protein sequence ID" value="KTA95813.1"/>
    <property type="molecule type" value="Genomic_DNA"/>
</dbReference>
<comment type="subcellular location">
    <subcellularLocation>
        <location evidence="3">Cytoplasm</location>
    </subcellularLocation>
    <subcellularLocation>
        <location evidence="2">Nucleus</location>
    </subcellularLocation>
</comment>
<organism evidence="10 11">
    <name type="scientific">Candida glabrata</name>
    <name type="common">Yeast</name>
    <name type="synonym">Torulopsis glabrata</name>
    <dbReference type="NCBI Taxonomy" id="5478"/>
    <lineage>
        <taxon>Eukaryota</taxon>
        <taxon>Fungi</taxon>
        <taxon>Dikarya</taxon>
        <taxon>Ascomycota</taxon>
        <taxon>Saccharomycotina</taxon>
        <taxon>Saccharomycetes</taxon>
        <taxon>Saccharomycetales</taxon>
        <taxon>Saccharomycetaceae</taxon>
        <taxon>Nakaseomyces</taxon>
    </lineage>
</organism>
<dbReference type="Pfam" id="PF00881">
    <property type="entry name" value="Nitroreductase"/>
    <property type="match status" value="1"/>
</dbReference>
<evidence type="ECO:0000256" key="4">
    <source>
        <dbReference type="ARBA" id="ARBA00007118"/>
    </source>
</evidence>
<evidence type="ECO:0000313" key="9">
    <source>
        <dbReference type="EMBL" id="KTA95813.1"/>
    </source>
</evidence>
<evidence type="ECO:0000259" key="8">
    <source>
        <dbReference type="Pfam" id="PF00881"/>
    </source>
</evidence>
<keyword evidence="7" id="KW-0539">Nucleus</keyword>
<dbReference type="CDD" id="cd02140">
    <property type="entry name" value="Frm2-like"/>
    <property type="match status" value="1"/>
</dbReference>
<evidence type="ECO:0000313" key="10">
    <source>
        <dbReference type="EMBL" id="KTB13566.1"/>
    </source>
</evidence>
<dbReference type="PANTHER" id="PTHR43035:SF1">
    <property type="entry name" value="FATTY ACID REPRESSION MUTANT PROTEIN 2-RELATED"/>
    <property type="match status" value="1"/>
</dbReference>
<dbReference type="OrthoDB" id="2138173at2759"/>
<dbReference type="InterPro" id="IPR029479">
    <property type="entry name" value="Nitroreductase"/>
</dbReference>
<evidence type="ECO:0000256" key="3">
    <source>
        <dbReference type="ARBA" id="ARBA00004496"/>
    </source>
</evidence>
<comment type="similarity">
    <text evidence="4">Belongs to the nitroreductase family.</text>
</comment>
<dbReference type="VEuPathDB" id="FungiDB:B1J91_B00990g"/>
<evidence type="ECO:0000256" key="5">
    <source>
        <dbReference type="ARBA" id="ARBA00022490"/>
    </source>
</evidence>
<feature type="domain" description="Nitroreductase" evidence="8">
    <location>
        <begin position="11"/>
        <end position="150"/>
    </location>
</feature>
<name>A0A0W0CM79_CANGB</name>
<keyword evidence="5" id="KW-0963">Cytoplasm</keyword>
<dbReference type="Gene3D" id="3.40.109.10">
    <property type="entry name" value="NADH Oxidase"/>
    <property type="match status" value="1"/>
</dbReference>
<dbReference type="Proteomes" id="UP000054886">
    <property type="component" value="Unassembled WGS sequence"/>
</dbReference>
<dbReference type="PANTHER" id="PTHR43035">
    <property type="entry name" value="FATTY ACID REPRESSION MUTANT PROTEIN 2-RELATED"/>
    <property type="match status" value="1"/>
</dbReference>
<sequence length="193" mass="20741">MSAVAPYLKTIASRRTIYALKPELPSGVTINDVQSTIQAIVKETPTAFNSQVNRAVILTGETHKKVWDSVANAIADPAGKKRPESVRDEAYGSVIFFTDDKTTEKLQADFPAWSAAFPQFADHASGAAQINSWAALEALGLGGHLQHYNGYVKAALPSKIPASWSVHSQLVFGAPGAAPGEKTYIDNEVEIFN</sequence>
<comment type="cofactor">
    <cofactor evidence="1">
        <name>FMN</name>
        <dbReference type="ChEBI" id="CHEBI:58210"/>
    </cofactor>
</comment>
<dbReference type="VEuPathDB" id="FungiDB:GWK60_B00825"/>
<dbReference type="GO" id="GO:0016491">
    <property type="term" value="F:oxidoreductase activity"/>
    <property type="evidence" value="ECO:0007669"/>
    <property type="project" value="UniProtKB-KW"/>
</dbReference>
<accession>A0A0W0CM79</accession>
<evidence type="ECO:0000313" key="11">
    <source>
        <dbReference type="Proteomes" id="UP000054886"/>
    </source>
</evidence>
<protein>
    <submittedName>
        <fullName evidence="10">Putative nitroreductase HBN1</fullName>
    </submittedName>
</protein>
<reference evidence="10 11" key="1">
    <citation type="submission" date="2015-10" db="EMBL/GenBank/DDBJ databases">
        <title>Draft genomes sequences of Candida glabrata isolates 1A, 1B, 2A, 2B, 3A and 3B.</title>
        <authorList>
            <person name="Haavelsrud O.E."/>
            <person name="Gaustad P."/>
        </authorList>
    </citation>
    <scope>NUCLEOTIDE SEQUENCE [LARGE SCALE GENOMIC DNA]</scope>
    <source>
        <strain evidence="10">910700640</strain>
    </source>
</reference>
<dbReference type="VEuPathDB" id="FungiDB:CAGL0B00990g"/>
<evidence type="ECO:0000256" key="6">
    <source>
        <dbReference type="ARBA" id="ARBA00023002"/>
    </source>
</evidence>
<dbReference type="SUPFAM" id="SSF55469">
    <property type="entry name" value="FMN-dependent nitroreductase-like"/>
    <property type="match status" value="1"/>
</dbReference>